<dbReference type="EMBL" id="CACTIH010005519">
    <property type="protein sequence ID" value="CAA2996200.1"/>
    <property type="molecule type" value="Genomic_DNA"/>
</dbReference>
<evidence type="ECO:0000313" key="1">
    <source>
        <dbReference type="EMBL" id="CAA2996200.1"/>
    </source>
</evidence>
<dbReference type="AlphaFoldDB" id="A0A8S0SUK2"/>
<organism evidence="1 2">
    <name type="scientific">Olea europaea subsp. europaea</name>
    <dbReference type="NCBI Taxonomy" id="158383"/>
    <lineage>
        <taxon>Eukaryota</taxon>
        <taxon>Viridiplantae</taxon>
        <taxon>Streptophyta</taxon>
        <taxon>Embryophyta</taxon>
        <taxon>Tracheophyta</taxon>
        <taxon>Spermatophyta</taxon>
        <taxon>Magnoliopsida</taxon>
        <taxon>eudicotyledons</taxon>
        <taxon>Gunneridae</taxon>
        <taxon>Pentapetalae</taxon>
        <taxon>asterids</taxon>
        <taxon>lamiids</taxon>
        <taxon>Lamiales</taxon>
        <taxon>Oleaceae</taxon>
        <taxon>Oleeae</taxon>
        <taxon>Olea</taxon>
    </lineage>
</organism>
<comment type="caution">
    <text evidence="1">The sequence shown here is derived from an EMBL/GenBank/DDBJ whole genome shotgun (WGS) entry which is preliminary data.</text>
</comment>
<dbReference type="PANTHER" id="PTHR35998:SF1">
    <property type="entry name" value="OS02G0127900 PROTEIN"/>
    <property type="match status" value="1"/>
</dbReference>
<evidence type="ECO:0000313" key="2">
    <source>
        <dbReference type="Proteomes" id="UP000594638"/>
    </source>
</evidence>
<gene>
    <name evidence="1" type="ORF">OLEA9_A093822</name>
</gene>
<sequence length="177" mass="20278">MSNGSVGPWHNAEVEIKDGTFCIFEEIVENLRGSDQKVFSEVRTLHTPFYSLRQSLYLTLIDIWLHALVLHGRLNNVSLYVGSVPLNFRRARSVFDVALTVHRKIQERDIEVGRNLGNWIWWLDKMKPSAQIRVKHPSDSTTNTTRYTKTIMEAFPSPVQEVKIGNQIGSCLQQQGI</sequence>
<dbReference type="Proteomes" id="UP000594638">
    <property type="component" value="Unassembled WGS sequence"/>
</dbReference>
<protein>
    <submittedName>
        <fullName evidence="1">Uncharacterized protein</fullName>
    </submittedName>
</protein>
<dbReference type="PANTHER" id="PTHR35998">
    <property type="entry name" value="OS02G0127900 PROTEIN"/>
    <property type="match status" value="1"/>
</dbReference>
<dbReference type="OrthoDB" id="2018352at2759"/>
<name>A0A8S0SUK2_OLEEU</name>
<keyword evidence="2" id="KW-1185">Reference proteome</keyword>
<proteinExistence type="predicted"/>
<dbReference type="Gramene" id="OE9A093822T1">
    <property type="protein sequence ID" value="OE9A093822C1"/>
    <property type="gene ID" value="OE9A093822"/>
</dbReference>
<reference evidence="1 2" key="1">
    <citation type="submission" date="2019-12" db="EMBL/GenBank/DDBJ databases">
        <authorList>
            <person name="Alioto T."/>
            <person name="Alioto T."/>
            <person name="Gomez Garrido J."/>
        </authorList>
    </citation>
    <scope>NUCLEOTIDE SEQUENCE [LARGE SCALE GENOMIC DNA]</scope>
</reference>
<accession>A0A8S0SUK2</accession>